<dbReference type="GO" id="GO:0005886">
    <property type="term" value="C:plasma membrane"/>
    <property type="evidence" value="ECO:0007669"/>
    <property type="project" value="TreeGrafter"/>
</dbReference>
<keyword evidence="3" id="KW-0597">Phosphoprotein</keyword>
<organism evidence="6 7">
    <name type="scientific">Undibacterium rugosum</name>
    <dbReference type="NCBI Taxonomy" id="2762291"/>
    <lineage>
        <taxon>Bacteria</taxon>
        <taxon>Pseudomonadati</taxon>
        <taxon>Pseudomonadota</taxon>
        <taxon>Betaproteobacteria</taxon>
        <taxon>Burkholderiales</taxon>
        <taxon>Oxalobacteraceae</taxon>
        <taxon>Undibacterium</taxon>
    </lineage>
</organism>
<keyword evidence="7" id="KW-1185">Reference proteome</keyword>
<dbReference type="EC" id="2.7.7.65" evidence="1"/>
<dbReference type="SUPFAM" id="SSF55073">
    <property type="entry name" value="Nucleotide cyclase"/>
    <property type="match status" value="1"/>
</dbReference>
<dbReference type="Pfam" id="PF00072">
    <property type="entry name" value="Response_reg"/>
    <property type="match status" value="2"/>
</dbReference>
<evidence type="ECO:0000313" key="6">
    <source>
        <dbReference type="EMBL" id="MBC3936822.1"/>
    </source>
</evidence>
<dbReference type="NCBIfam" id="TIGR00254">
    <property type="entry name" value="GGDEF"/>
    <property type="match status" value="1"/>
</dbReference>
<accession>A0A923I5B3</accession>
<reference evidence="6" key="1">
    <citation type="submission" date="2020-08" db="EMBL/GenBank/DDBJ databases">
        <title>Novel species isolated from subtropical streams in China.</title>
        <authorList>
            <person name="Lu H."/>
        </authorList>
    </citation>
    <scope>NUCLEOTIDE SEQUENCE</scope>
    <source>
        <strain evidence="6">CY7W</strain>
    </source>
</reference>
<dbReference type="InterPro" id="IPR050469">
    <property type="entry name" value="Diguanylate_Cyclase"/>
</dbReference>
<comment type="catalytic activity">
    <reaction evidence="2">
        <text>2 GTP = 3',3'-c-di-GMP + 2 diphosphate</text>
        <dbReference type="Rhea" id="RHEA:24898"/>
        <dbReference type="ChEBI" id="CHEBI:33019"/>
        <dbReference type="ChEBI" id="CHEBI:37565"/>
        <dbReference type="ChEBI" id="CHEBI:58805"/>
        <dbReference type="EC" id="2.7.7.65"/>
    </reaction>
</comment>
<gene>
    <name evidence="6" type="ORF">H8K47_15770</name>
</gene>
<dbReference type="Gene3D" id="3.40.50.2300">
    <property type="match status" value="2"/>
</dbReference>
<dbReference type="GO" id="GO:1902201">
    <property type="term" value="P:negative regulation of bacterial-type flagellum-dependent cell motility"/>
    <property type="evidence" value="ECO:0007669"/>
    <property type="project" value="TreeGrafter"/>
</dbReference>
<dbReference type="FunFam" id="3.30.70.270:FF:000001">
    <property type="entry name" value="Diguanylate cyclase domain protein"/>
    <property type="match status" value="1"/>
</dbReference>
<dbReference type="GO" id="GO:0052621">
    <property type="term" value="F:diguanylate cyclase activity"/>
    <property type="evidence" value="ECO:0007669"/>
    <property type="project" value="UniProtKB-EC"/>
</dbReference>
<dbReference type="Proteomes" id="UP000612361">
    <property type="component" value="Unassembled WGS sequence"/>
</dbReference>
<evidence type="ECO:0000256" key="1">
    <source>
        <dbReference type="ARBA" id="ARBA00012528"/>
    </source>
</evidence>
<feature type="modified residue" description="4-aspartylphosphate" evidence="3">
    <location>
        <position position="190"/>
    </location>
</feature>
<feature type="modified residue" description="4-aspartylphosphate" evidence="3">
    <location>
        <position position="69"/>
    </location>
</feature>
<dbReference type="SUPFAM" id="SSF52172">
    <property type="entry name" value="CheY-like"/>
    <property type="match status" value="2"/>
</dbReference>
<dbReference type="RefSeq" id="WP_186882353.1">
    <property type="nucleotide sequence ID" value="NZ_JACOGG010000021.1"/>
</dbReference>
<name>A0A923I5B3_9BURK</name>
<sequence length="434" mass="48318">MLNQNERSFHSKTIPGVVLIIEDQKTFSSVLVTVLNTKLTCATVVCATLAEAREVLARSHAVISIAICDLTLPDGSNEEVIDAVQAHGIPVIALTGTFSDSLRNLLLRRGVVDYVLKRSLNSLEYVASLVERVTRNRQIKALVVDDSESSLTIIRHYLARQKITAICTKSPVDALAILEQEKDIQLVLSDHEMPHMSGVEFVTQIRKKHRKEKLAIIGISGSEDKTLVAHFLKSGANDFIPKPFSYEEFLCRVTQNLQMLDLIKETLYVSNTDYLTGLYNRRYFFESGQVLLQEAAVANQSSYLAVIDIDYFKRINDQFGHDVGDLAISFLARTMQTFFASELVARIGGEEFVILFHRQEKNEILDVLEQFRAHIEQTPFQLPGAASANHDGRLAITVSIGCASGNGDLHALMKVADLRLYQAKKAGRNRLVAG</sequence>
<dbReference type="EMBL" id="JACOGG010000021">
    <property type="protein sequence ID" value="MBC3936822.1"/>
    <property type="molecule type" value="Genomic_DNA"/>
</dbReference>
<dbReference type="InterPro" id="IPR011006">
    <property type="entry name" value="CheY-like_superfamily"/>
</dbReference>
<dbReference type="InterPro" id="IPR001789">
    <property type="entry name" value="Sig_transdc_resp-reg_receiver"/>
</dbReference>
<dbReference type="SMART" id="SM00448">
    <property type="entry name" value="REC"/>
    <property type="match status" value="2"/>
</dbReference>
<dbReference type="Pfam" id="PF00990">
    <property type="entry name" value="GGDEF"/>
    <property type="match status" value="1"/>
</dbReference>
<evidence type="ECO:0000256" key="2">
    <source>
        <dbReference type="ARBA" id="ARBA00034247"/>
    </source>
</evidence>
<dbReference type="Gene3D" id="3.30.70.270">
    <property type="match status" value="1"/>
</dbReference>
<evidence type="ECO:0000256" key="3">
    <source>
        <dbReference type="PROSITE-ProRule" id="PRU00169"/>
    </source>
</evidence>
<feature type="domain" description="Response regulatory" evidence="4">
    <location>
        <begin position="17"/>
        <end position="132"/>
    </location>
</feature>
<evidence type="ECO:0000259" key="5">
    <source>
        <dbReference type="PROSITE" id="PS50887"/>
    </source>
</evidence>
<dbReference type="CDD" id="cd01949">
    <property type="entry name" value="GGDEF"/>
    <property type="match status" value="1"/>
</dbReference>
<dbReference type="InterPro" id="IPR000160">
    <property type="entry name" value="GGDEF_dom"/>
</dbReference>
<comment type="caution">
    <text evidence="6">The sequence shown here is derived from an EMBL/GenBank/DDBJ whole genome shotgun (WGS) entry which is preliminary data.</text>
</comment>
<feature type="domain" description="Response regulatory" evidence="4">
    <location>
        <begin position="140"/>
        <end position="257"/>
    </location>
</feature>
<dbReference type="GO" id="GO:0000160">
    <property type="term" value="P:phosphorelay signal transduction system"/>
    <property type="evidence" value="ECO:0007669"/>
    <property type="project" value="InterPro"/>
</dbReference>
<dbReference type="PANTHER" id="PTHR45138:SF9">
    <property type="entry name" value="DIGUANYLATE CYCLASE DGCM-RELATED"/>
    <property type="match status" value="1"/>
</dbReference>
<dbReference type="PROSITE" id="PS50110">
    <property type="entry name" value="RESPONSE_REGULATORY"/>
    <property type="match status" value="2"/>
</dbReference>
<dbReference type="PROSITE" id="PS50887">
    <property type="entry name" value="GGDEF"/>
    <property type="match status" value="1"/>
</dbReference>
<dbReference type="InterPro" id="IPR043128">
    <property type="entry name" value="Rev_trsase/Diguanyl_cyclase"/>
</dbReference>
<evidence type="ECO:0000259" key="4">
    <source>
        <dbReference type="PROSITE" id="PS50110"/>
    </source>
</evidence>
<dbReference type="AlphaFoldDB" id="A0A923I5B3"/>
<feature type="domain" description="GGDEF" evidence="5">
    <location>
        <begin position="300"/>
        <end position="434"/>
    </location>
</feature>
<dbReference type="SMART" id="SM00267">
    <property type="entry name" value="GGDEF"/>
    <property type="match status" value="1"/>
</dbReference>
<protein>
    <recommendedName>
        <fullName evidence="1">diguanylate cyclase</fullName>
        <ecNumber evidence="1">2.7.7.65</ecNumber>
    </recommendedName>
</protein>
<evidence type="ECO:0000313" key="7">
    <source>
        <dbReference type="Proteomes" id="UP000612361"/>
    </source>
</evidence>
<dbReference type="InterPro" id="IPR029787">
    <property type="entry name" value="Nucleotide_cyclase"/>
</dbReference>
<proteinExistence type="predicted"/>
<dbReference type="GO" id="GO:0043709">
    <property type="term" value="P:cell adhesion involved in single-species biofilm formation"/>
    <property type="evidence" value="ECO:0007669"/>
    <property type="project" value="TreeGrafter"/>
</dbReference>
<dbReference type="PANTHER" id="PTHR45138">
    <property type="entry name" value="REGULATORY COMPONENTS OF SENSORY TRANSDUCTION SYSTEM"/>
    <property type="match status" value="1"/>
</dbReference>